<dbReference type="InterPro" id="IPR042099">
    <property type="entry name" value="ANL_N_sf"/>
</dbReference>
<evidence type="ECO:0000313" key="2">
    <source>
        <dbReference type="Proteomes" id="UP000886740"/>
    </source>
</evidence>
<name>A0A9D1X9H7_9BACT</name>
<dbReference type="EMBL" id="DXEL01000070">
    <property type="protein sequence ID" value="HIX75422.1"/>
    <property type="molecule type" value="Genomic_DNA"/>
</dbReference>
<dbReference type="GO" id="GO:0016874">
    <property type="term" value="F:ligase activity"/>
    <property type="evidence" value="ECO:0007669"/>
    <property type="project" value="UniProtKB-KW"/>
</dbReference>
<dbReference type="Proteomes" id="UP000886740">
    <property type="component" value="Unassembled WGS sequence"/>
</dbReference>
<reference evidence="1" key="2">
    <citation type="submission" date="2021-04" db="EMBL/GenBank/DDBJ databases">
        <authorList>
            <person name="Gilroy R."/>
        </authorList>
    </citation>
    <scope>NUCLEOTIDE SEQUENCE</scope>
    <source>
        <strain evidence="1">ChiGjej6B6-14162</strain>
    </source>
</reference>
<gene>
    <name evidence="1" type="ORF">H9977_10385</name>
</gene>
<dbReference type="InterPro" id="IPR053158">
    <property type="entry name" value="CapK_Type1_Caps_Biosynth"/>
</dbReference>
<accession>A0A9D1X9H7</accession>
<evidence type="ECO:0000313" key="1">
    <source>
        <dbReference type="EMBL" id="HIX75422.1"/>
    </source>
</evidence>
<protein>
    <submittedName>
        <fullName evidence="1">Phenylacetate--CoA ligase family protein</fullName>
    </submittedName>
</protein>
<comment type="caution">
    <text evidence="1">The sequence shown here is derived from an EMBL/GenBank/DDBJ whole genome shotgun (WGS) entry which is preliminary data.</text>
</comment>
<keyword evidence="1" id="KW-0436">Ligase</keyword>
<sequence length="285" mass="32778">SLRGKLTKRDMSLRVHISNTLYLSSYNIIPINAQFYYDQINKFQPFAIEGYPSSLYTLALILRDAGLKLSIPIAFTSSETLHNFQRSVIEEQFGTEIFDWYGMTEGCIALDETANHNGYYEIPGYSINEYREDGVLCTSLINDAFPLIRYRVNDIIEIMDVKSEKNQQNIVKSIEGRKEDYILCKDGSQIKRLDFLFKGISNVRFSQLVQDENDLLHVNIVPETGFSEADKKHVERNLLDRVGNGNLDFVIELINESQIQYGNRGKFKFIIKLPHVDRGGTKRIV</sequence>
<dbReference type="PANTHER" id="PTHR36932">
    <property type="entry name" value="CAPSULAR POLYSACCHARIDE BIOSYNTHESIS PROTEIN"/>
    <property type="match status" value="1"/>
</dbReference>
<dbReference type="Gene3D" id="3.40.50.12780">
    <property type="entry name" value="N-terminal domain of ligase-like"/>
    <property type="match status" value="1"/>
</dbReference>
<proteinExistence type="predicted"/>
<dbReference type="SUPFAM" id="SSF56801">
    <property type="entry name" value="Acetyl-CoA synthetase-like"/>
    <property type="match status" value="1"/>
</dbReference>
<dbReference type="AlphaFoldDB" id="A0A9D1X9H7"/>
<dbReference type="PANTHER" id="PTHR36932:SF1">
    <property type="entry name" value="CAPSULAR POLYSACCHARIDE BIOSYNTHESIS PROTEIN"/>
    <property type="match status" value="1"/>
</dbReference>
<feature type="non-terminal residue" evidence="1">
    <location>
        <position position="1"/>
    </location>
</feature>
<organism evidence="1 2">
    <name type="scientific">Candidatus Parabacteroides intestinipullorum</name>
    <dbReference type="NCBI Taxonomy" id="2838723"/>
    <lineage>
        <taxon>Bacteria</taxon>
        <taxon>Pseudomonadati</taxon>
        <taxon>Bacteroidota</taxon>
        <taxon>Bacteroidia</taxon>
        <taxon>Bacteroidales</taxon>
        <taxon>Tannerellaceae</taxon>
        <taxon>Parabacteroides</taxon>
    </lineage>
</organism>
<reference evidence="1" key="1">
    <citation type="journal article" date="2021" name="PeerJ">
        <title>Extensive microbial diversity within the chicken gut microbiome revealed by metagenomics and culture.</title>
        <authorList>
            <person name="Gilroy R."/>
            <person name="Ravi A."/>
            <person name="Getino M."/>
            <person name="Pursley I."/>
            <person name="Horton D.L."/>
            <person name="Alikhan N.F."/>
            <person name="Baker D."/>
            <person name="Gharbi K."/>
            <person name="Hall N."/>
            <person name="Watson M."/>
            <person name="Adriaenssens E.M."/>
            <person name="Foster-Nyarko E."/>
            <person name="Jarju S."/>
            <person name="Secka A."/>
            <person name="Antonio M."/>
            <person name="Oren A."/>
            <person name="Chaudhuri R.R."/>
            <person name="La Ragione R."/>
            <person name="Hildebrand F."/>
            <person name="Pallen M.J."/>
        </authorList>
    </citation>
    <scope>NUCLEOTIDE SEQUENCE</scope>
    <source>
        <strain evidence="1">ChiGjej6B6-14162</strain>
    </source>
</reference>